<organism evidence="1">
    <name type="scientific">Magallana gigas</name>
    <name type="common">Pacific oyster</name>
    <name type="synonym">Crassostrea gigas</name>
    <dbReference type="NCBI Taxonomy" id="29159"/>
    <lineage>
        <taxon>Eukaryota</taxon>
        <taxon>Metazoa</taxon>
        <taxon>Spiralia</taxon>
        <taxon>Lophotrochozoa</taxon>
        <taxon>Mollusca</taxon>
        <taxon>Bivalvia</taxon>
        <taxon>Autobranchia</taxon>
        <taxon>Pteriomorphia</taxon>
        <taxon>Ostreida</taxon>
        <taxon>Ostreoidea</taxon>
        <taxon>Ostreidae</taxon>
        <taxon>Magallana</taxon>
    </lineage>
</organism>
<dbReference type="EMBL" id="JH816751">
    <property type="protein sequence ID" value="EKC19727.1"/>
    <property type="molecule type" value="Genomic_DNA"/>
</dbReference>
<dbReference type="HOGENOM" id="CLU_2673517_0_0_1"/>
<evidence type="ECO:0000313" key="1">
    <source>
        <dbReference type="EMBL" id="EKC19727.1"/>
    </source>
</evidence>
<dbReference type="AlphaFoldDB" id="K1P7R1"/>
<proteinExistence type="predicted"/>
<accession>K1P7R1</accession>
<protein>
    <submittedName>
        <fullName evidence="1">Uncharacterized protein</fullName>
    </submittedName>
</protein>
<dbReference type="InParanoid" id="K1P7R1"/>
<sequence>MRLMTGKREVIEQLHILPNPQARVTGTTVSIQIGEPQVPFNMLDQGEGDALTAQGTIAKEESFNLGPFIRAEEID</sequence>
<gene>
    <name evidence="1" type="ORF">CGI_10007730</name>
</gene>
<name>K1P7R1_MAGGI</name>
<reference evidence="1" key="1">
    <citation type="journal article" date="2012" name="Nature">
        <title>The oyster genome reveals stress adaptation and complexity of shell formation.</title>
        <authorList>
            <person name="Zhang G."/>
            <person name="Fang X."/>
            <person name="Guo X."/>
            <person name="Li L."/>
            <person name="Luo R."/>
            <person name="Xu F."/>
            <person name="Yang P."/>
            <person name="Zhang L."/>
            <person name="Wang X."/>
            <person name="Qi H."/>
            <person name="Xiong Z."/>
            <person name="Que H."/>
            <person name="Xie Y."/>
            <person name="Holland P.W."/>
            <person name="Paps J."/>
            <person name="Zhu Y."/>
            <person name="Wu F."/>
            <person name="Chen Y."/>
            <person name="Wang J."/>
            <person name="Peng C."/>
            <person name="Meng J."/>
            <person name="Yang L."/>
            <person name="Liu J."/>
            <person name="Wen B."/>
            <person name="Zhang N."/>
            <person name="Huang Z."/>
            <person name="Zhu Q."/>
            <person name="Feng Y."/>
            <person name="Mount A."/>
            <person name="Hedgecock D."/>
            <person name="Xu Z."/>
            <person name="Liu Y."/>
            <person name="Domazet-Loso T."/>
            <person name="Du Y."/>
            <person name="Sun X."/>
            <person name="Zhang S."/>
            <person name="Liu B."/>
            <person name="Cheng P."/>
            <person name="Jiang X."/>
            <person name="Li J."/>
            <person name="Fan D."/>
            <person name="Wang W."/>
            <person name="Fu W."/>
            <person name="Wang T."/>
            <person name="Wang B."/>
            <person name="Zhang J."/>
            <person name="Peng Z."/>
            <person name="Li Y."/>
            <person name="Li N."/>
            <person name="Wang J."/>
            <person name="Chen M."/>
            <person name="He Y."/>
            <person name="Tan F."/>
            <person name="Song X."/>
            <person name="Zheng Q."/>
            <person name="Huang R."/>
            <person name="Yang H."/>
            <person name="Du X."/>
            <person name="Chen L."/>
            <person name="Yang M."/>
            <person name="Gaffney P.M."/>
            <person name="Wang S."/>
            <person name="Luo L."/>
            <person name="She Z."/>
            <person name="Ming Y."/>
            <person name="Huang W."/>
            <person name="Zhang S."/>
            <person name="Huang B."/>
            <person name="Zhang Y."/>
            <person name="Qu T."/>
            <person name="Ni P."/>
            <person name="Miao G."/>
            <person name="Wang J."/>
            <person name="Wang Q."/>
            <person name="Steinberg C.E."/>
            <person name="Wang H."/>
            <person name="Li N."/>
            <person name="Qian L."/>
            <person name="Zhang G."/>
            <person name="Li Y."/>
            <person name="Yang H."/>
            <person name="Liu X."/>
            <person name="Wang J."/>
            <person name="Yin Y."/>
            <person name="Wang J."/>
        </authorList>
    </citation>
    <scope>NUCLEOTIDE SEQUENCE [LARGE SCALE GENOMIC DNA]</scope>
    <source>
        <strain evidence="1">05x7-T-G4-1.051#20</strain>
    </source>
</reference>